<evidence type="ECO:0000313" key="6">
    <source>
        <dbReference type="Proteomes" id="UP001597469"/>
    </source>
</evidence>
<dbReference type="RefSeq" id="WP_381527167.1">
    <property type="nucleotide sequence ID" value="NZ_JBHULN010000023.1"/>
</dbReference>
<keyword evidence="1" id="KW-0540">Nuclease</keyword>
<evidence type="ECO:0000256" key="4">
    <source>
        <dbReference type="SAM" id="Phobius"/>
    </source>
</evidence>
<keyword evidence="4" id="KW-0812">Transmembrane</keyword>
<dbReference type="Gene3D" id="3.10.450.30">
    <property type="entry name" value="Microbial ribonucleases"/>
    <property type="match status" value="1"/>
</dbReference>
<dbReference type="InterPro" id="IPR016191">
    <property type="entry name" value="Ribonuclease/ribotoxin"/>
</dbReference>
<accession>A0ABW5MBT6</accession>
<feature type="region of interest" description="Disordered" evidence="3">
    <location>
        <begin position="47"/>
        <end position="84"/>
    </location>
</feature>
<gene>
    <name evidence="5" type="ORF">ACFSUS_25230</name>
</gene>
<feature type="compositionally biased region" description="Basic residues" evidence="3">
    <location>
        <begin position="62"/>
        <end position="73"/>
    </location>
</feature>
<sequence>MDEEFLINFGSLLNGAMVTYSFRCFWYITLLLLFLLSTGCRTDQHERTTEAAQSQNKSAGSHTKHHRHHRHNQKSAENKYQAQESLTTTDAQIGDVPAKVLEVLDYIRQNGRAPNGYVGGRTFGNFENHLPKTDASGRRIRYQEWDVNPKIKGQNRGVERLVTGSDNRAYFTRDHYNSFIEIK</sequence>
<keyword evidence="6" id="KW-1185">Reference proteome</keyword>
<evidence type="ECO:0000313" key="5">
    <source>
        <dbReference type="EMBL" id="MFD2573964.1"/>
    </source>
</evidence>
<proteinExistence type="predicted"/>
<keyword evidence="4" id="KW-1133">Transmembrane helix</keyword>
<reference evidence="6" key="1">
    <citation type="journal article" date="2019" name="Int. J. Syst. Evol. Microbiol.">
        <title>The Global Catalogue of Microorganisms (GCM) 10K type strain sequencing project: providing services to taxonomists for standard genome sequencing and annotation.</title>
        <authorList>
            <consortium name="The Broad Institute Genomics Platform"/>
            <consortium name="The Broad Institute Genome Sequencing Center for Infectious Disease"/>
            <person name="Wu L."/>
            <person name="Ma J."/>
        </authorList>
    </citation>
    <scope>NUCLEOTIDE SEQUENCE [LARGE SCALE GENOMIC DNA]</scope>
    <source>
        <strain evidence="6">KCTC 42805</strain>
    </source>
</reference>
<keyword evidence="4" id="KW-0472">Membrane</keyword>
<protein>
    <submittedName>
        <fullName evidence="5">Ribonuclease domain-containing protein</fullName>
    </submittedName>
</protein>
<evidence type="ECO:0000256" key="1">
    <source>
        <dbReference type="ARBA" id="ARBA00022722"/>
    </source>
</evidence>
<evidence type="ECO:0000256" key="3">
    <source>
        <dbReference type="SAM" id="MobiDB-lite"/>
    </source>
</evidence>
<name>A0ABW5MBT6_9BACT</name>
<keyword evidence="2" id="KW-0378">Hydrolase</keyword>
<comment type="caution">
    <text evidence="5">The sequence shown here is derived from an EMBL/GenBank/DDBJ whole genome shotgun (WGS) entry which is preliminary data.</text>
</comment>
<dbReference type="SUPFAM" id="SSF53933">
    <property type="entry name" value="Microbial ribonucleases"/>
    <property type="match status" value="1"/>
</dbReference>
<feature type="transmembrane region" description="Helical" evidence="4">
    <location>
        <begin position="20"/>
        <end position="37"/>
    </location>
</feature>
<dbReference type="Proteomes" id="UP001597469">
    <property type="component" value="Unassembled WGS sequence"/>
</dbReference>
<organism evidence="5 6">
    <name type="scientific">Spirosoma soli</name>
    <dbReference type="NCBI Taxonomy" id="1770529"/>
    <lineage>
        <taxon>Bacteria</taxon>
        <taxon>Pseudomonadati</taxon>
        <taxon>Bacteroidota</taxon>
        <taxon>Cytophagia</taxon>
        <taxon>Cytophagales</taxon>
        <taxon>Cytophagaceae</taxon>
        <taxon>Spirosoma</taxon>
    </lineage>
</organism>
<dbReference type="EMBL" id="JBHULN010000023">
    <property type="protein sequence ID" value="MFD2573964.1"/>
    <property type="molecule type" value="Genomic_DNA"/>
</dbReference>
<evidence type="ECO:0000256" key="2">
    <source>
        <dbReference type="ARBA" id="ARBA00022801"/>
    </source>
</evidence>
<feature type="compositionally biased region" description="Polar residues" evidence="3">
    <location>
        <begin position="50"/>
        <end position="61"/>
    </location>
</feature>
<dbReference type="Pfam" id="PF00545">
    <property type="entry name" value="Ribonuclease"/>
    <property type="match status" value="1"/>
</dbReference>
<dbReference type="InterPro" id="IPR000026">
    <property type="entry name" value="N1-like"/>
</dbReference>